<evidence type="ECO:0000256" key="4">
    <source>
        <dbReference type="ARBA" id="ARBA00022741"/>
    </source>
</evidence>
<keyword evidence="4 8" id="KW-0547">Nucleotide-binding</keyword>
<reference evidence="10 11" key="1">
    <citation type="submission" date="2012-12" db="EMBL/GenBank/DDBJ databases">
        <title>Genome Assembly of Photobacterium sp. AK15.</title>
        <authorList>
            <person name="Khatri I."/>
            <person name="Vaidya B."/>
            <person name="Srinivas T.N.R."/>
            <person name="Subramanian S."/>
            <person name="Pinnaka A."/>
        </authorList>
    </citation>
    <scope>NUCLEOTIDE SEQUENCE [LARGE SCALE GENOMIC DNA]</scope>
    <source>
        <strain evidence="10 11">AK15</strain>
    </source>
</reference>
<keyword evidence="11" id="KW-1185">Reference proteome</keyword>
<feature type="domain" description="ABC transporter" evidence="9">
    <location>
        <begin position="9"/>
        <end position="250"/>
    </location>
</feature>
<dbReference type="FunFam" id="3.40.50.300:FF:000462">
    <property type="entry name" value="Vitamin B12 import ATP-binding protein BtuD"/>
    <property type="match status" value="1"/>
</dbReference>
<keyword evidence="2 8" id="KW-1003">Cell membrane</keyword>
<keyword evidence="3" id="KW-0997">Cell inner membrane</keyword>
<evidence type="ECO:0000256" key="2">
    <source>
        <dbReference type="ARBA" id="ARBA00022475"/>
    </source>
</evidence>
<evidence type="ECO:0000259" key="9">
    <source>
        <dbReference type="PROSITE" id="PS50893"/>
    </source>
</evidence>
<dbReference type="InterPro" id="IPR023693">
    <property type="entry name" value="ABC_transptr_BtuD"/>
</dbReference>
<dbReference type="PANTHER" id="PTHR42734">
    <property type="entry name" value="METAL TRANSPORT SYSTEM ATP-BINDING PROTEIN TM_0124-RELATED"/>
    <property type="match status" value="1"/>
</dbReference>
<keyword evidence="6 8" id="KW-1278">Translocase</keyword>
<dbReference type="SMART" id="SM00382">
    <property type="entry name" value="AAA"/>
    <property type="match status" value="1"/>
</dbReference>
<keyword evidence="1 8" id="KW-0813">Transport</keyword>
<comment type="subunit">
    <text evidence="8">The complex is composed of two ATP-binding proteins (BtuD), two transmembrane proteins (BtuC) and a solute-binding protein (BtuF).</text>
</comment>
<dbReference type="Gene3D" id="3.40.50.300">
    <property type="entry name" value="P-loop containing nucleotide triphosphate hydrolases"/>
    <property type="match status" value="1"/>
</dbReference>
<dbReference type="CDD" id="cd03214">
    <property type="entry name" value="ABC_Iron-Siderophores_B12_Hemin"/>
    <property type="match status" value="1"/>
</dbReference>
<dbReference type="SUPFAM" id="SSF52540">
    <property type="entry name" value="P-loop containing nucleoside triphosphate hydrolases"/>
    <property type="match status" value="1"/>
</dbReference>
<evidence type="ECO:0000256" key="3">
    <source>
        <dbReference type="ARBA" id="ARBA00022519"/>
    </source>
</evidence>
<evidence type="ECO:0000256" key="5">
    <source>
        <dbReference type="ARBA" id="ARBA00022840"/>
    </source>
</evidence>
<dbReference type="NCBIfam" id="NF002981">
    <property type="entry name" value="PRK03695.1"/>
    <property type="match status" value="1"/>
</dbReference>
<comment type="function">
    <text evidence="8">Part of the ABC transporter complex BtuCDF involved in vitamin B12 import. Responsible for energy coupling to the transport system.</text>
</comment>
<dbReference type="AlphaFoldDB" id="L8J8P9"/>
<dbReference type="GO" id="GO:0015420">
    <property type="term" value="F:ABC-type vitamin B12 transporter activity"/>
    <property type="evidence" value="ECO:0007669"/>
    <property type="project" value="UniProtKB-UniRule"/>
</dbReference>
<name>L8J8P9_9GAMM</name>
<keyword evidence="5 8" id="KW-0067">ATP-binding</keyword>
<comment type="similarity">
    <text evidence="8">Belongs to the ABC transporter superfamily. Vitamin B12 importer (TC 3.A.1.13.1) family.</text>
</comment>
<evidence type="ECO:0000313" key="11">
    <source>
        <dbReference type="Proteomes" id="UP000011134"/>
    </source>
</evidence>
<comment type="catalytic activity">
    <reaction evidence="8">
        <text>an R-cob(III)alamin(out) + ATP + H2O = an R-cob(III)alamin(in) + ADP + phosphate + H(+)</text>
        <dbReference type="Rhea" id="RHEA:17873"/>
        <dbReference type="ChEBI" id="CHEBI:15377"/>
        <dbReference type="ChEBI" id="CHEBI:15378"/>
        <dbReference type="ChEBI" id="CHEBI:30616"/>
        <dbReference type="ChEBI" id="CHEBI:43474"/>
        <dbReference type="ChEBI" id="CHEBI:140785"/>
        <dbReference type="ChEBI" id="CHEBI:456216"/>
        <dbReference type="EC" id="7.6.2.8"/>
    </reaction>
</comment>
<dbReference type="GO" id="GO:0005524">
    <property type="term" value="F:ATP binding"/>
    <property type="evidence" value="ECO:0007669"/>
    <property type="project" value="UniProtKB-KW"/>
</dbReference>
<evidence type="ECO:0000256" key="6">
    <source>
        <dbReference type="ARBA" id="ARBA00022967"/>
    </source>
</evidence>
<evidence type="ECO:0000256" key="8">
    <source>
        <dbReference type="HAMAP-Rule" id="MF_01005"/>
    </source>
</evidence>
<keyword evidence="7 8" id="KW-0472">Membrane</keyword>
<dbReference type="InterPro" id="IPR003593">
    <property type="entry name" value="AAA+_ATPase"/>
</dbReference>
<dbReference type="PANTHER" id="PTHR42734:SF18">
    <property type="entry name" value="VITAMIN B12 IMPORT ATP-BINDING PROTEIN BTUD"/>
    <property type="match status" value="1"/>
</dbReference>
<sequence>MTSQSKYQKKDERVILEVKNLAMPPRLLPVSFSIDAGEIVHLIGPNGSGKSTALSMLSGLFDGDGEINLLGKPIADYDLQMLARMRCYLAQQDRPAFSVGVYHYLSLALSALTEAVPEKIQEALDEVCQALNIADKLTRNIQQLSGGEWQRVRLAAACLQVWPTLNPEAKLLLLDEPAAALDIGQEAAMYKLIRMMAGKGIAVVMANHDLNRSLREADKVMLLKNGSCVAKGAPDDVMTVERLEQTFVTRVQRVEHDGKSCLIFSD</sequence>
<evidence type="ECO:0000313" key="10">
    <source>
        <dbReference type="EMBL" id="ELR63822.1"/>
    </source>
</evidence>
<gene>
    <name evidence="8" type="primary">btuD</name>
    <name evidence="10" type="ORF">C942_03281</name>
</gene>
<proteinExistence type="inferred from homology"/>
<dbReference type="InterPro" id="IPR050153">
    <property type="entry name" value="Metal_Ion_Import_ABC"/>
</dbReference>
<protein>
    <recommendedName>
        <fullName evidence="8">Vitamin B12 import ATP-binding protein BtuD</fullName>
        <ecNumber evidence="8">7.6.2.8</ecNumber>
    </recommendedName>
    <alternativeName>
        <fullName evidence="8">Vitamin B12-transporting ATPase</fullName>
    </alternativeName>
</protein>
<dbReference type="GO" id="GO:0016887">
    <property type="term" value="F:ATP hydrolysis activity"/>
    <property type="evidence" value="ECO:0007669"/>
    <property type="project" value="InterPro"/>
</dbReference>
<dbReference type="InterPro" id="IPR027417">
    <property type="entry name" value="P-loop_NTPase"/>
</dbReference>
<accession>L8J8P9</accession>
<evidence type="ECO:0000256" key="1">
    <source>
        <dbReference type="ARBA" id="ARBA00022448"/>
    </source>
</evidence>
<dbReference type="PATRIC" id="fig|1056511.3.peg.4206"/>
<dbReference type="GO" id="GO:0005886">
    <property type="term" value="C:plasma membrane"/>
    <property type="evidence" value="ECO:0007669"/>
    <property type="project" value="UniProtKB-SubCell"/>
</dbReference>
<comment type="subcellular location">
    <subcellularLocation>
        <location evidence="8">Cell membrane</location>
        <topology evidence="8">Peripheral membrane protein</topology>
    </subcellularLocation>
</comment>
<dbReference type="EMBL" id="AMZO01000035">
    <property type="protein sequence ID" value="ELR63822.1"/>
    <property type="molecule type" value="Genomic_DNA"/>
</dbReference>
<feature type="binding site" evidence="8">
    <location>
        <begin position="44"/>
        <end position="51"/>
    </location>
    <ligand>
        <name>ATP</name>
        <dbReference type="ChEBI" id="CHEBI:30616"/>
    </ligand>
</feature>
<dbReference type="PROSITE" id="PS50893">
    <property type="entry name" value="ABC_TRANSPORTER_2"/>
    <property type="match status" value="1"/>
</dbReference>
<dbReference type="Pfam" id="PF00005">
    <property type="entry name" value="ABC_tran"/>
    <property type="match status" value="1"/>
</dbReference>
<dbReference type="EC" id="7.6.2.8" evidence="8"/>
<comment type="caution">
    <text evidence="10">The sequence shown here is derived from an EMBL/GenBank/DDBJ whole genome shotgun (WGS) entry which is preliminary data.</text>
</comment>
<evidence type="ECO:0000256" key="7">
    <source>
        <dbReference type="ARBA" id="ARBA00023136"/>
    </source>
</evidence>
<dbReference type="InterPro" id="IPR003439">
    <property type="entry name" value="ABC_transporter-like_ATP-bd"/>
</dbReference>
<organism evidence="10 11">
    <name type="scientific">Photobacterium marinum</name>
    <dbReference type="NCBI Taxonomy" id="1056511"/>
    <lineage>
        <taxon>Bacteria</taxon>
        <taxon>Pseudomonadati</taxon>
        <taxon>Pseudomonadota</taxon>
        <taxon>Gammaproteobacteria</taxon>
        <taxon>Vibrionales</taxon>
        <taxon>Vibrionaceae</taxon>
        <taxon>Photobacterium</taxon>
    </lineage>
</organism>
<dbReference type="HAMAP" id="MF_01005">
    <property type="entry name" value="BtuD"/>
    <property type="match status" value="1"/>
</dbReference>
<dbReference type="Proteomes" id="UP000011134">
    <property type="component" value="Unassembled WGS sequence"/>
</dbReference>